<keyword evidence="11" id="KW-0969">Cilium</keyword>
<dbReference type="AlphaFoldDB" id="A0A6J4SP82"/>
<feature type="transmembrane region" description="Helical" evidence="10">
    <location>
        <begin position="191"/>
        <end position="209"/>
    </location>
</feature>
<evidence type="ECO:0000256" key="6">
    <source>
        <dbReference type="ARBA" id="ARBA00022989"/>
    </source>
</evidence>
<evidence type="ECO:0000256" key="1">
    <source>
        <dbReference type="ARBA" id="ARBA00002578"/>
    </source>
</evidence>
<comment type="similarity">
    <text evidence="2 10">Belongs to the FliR/MopE/SpaR family.</text>
</comment>
<comment type="subcellular location">
    <subcellularLocation>
        <location evidence="10">Cell membrane</location>
        <topology evidence="10">Multi-pass membrane protein</topology>
    </subcellularLocation>
    <subcellularLocation>
        <location evidence="10">Bacterial flagellum basal body</location>
    </subcellularLocation>
</comment>
<dbReference type="GO" id="GO:0009425">
    <property type="term" value="C:bacterial-type flagellum basal body"/>
    <property type="evidence" value="ECO:0007669"/>
    <property type="project" value="UniProtKB-SubCell"/>
</dbReference>
<evidence type="ECO:0000256" key="5">
    <source>
        <dbReference type="ARBA" id="ARBA00022692"/>
    </source>
</evidence>
<keyword evidence="5 10" id="KW-0812">Transmembrane</keyword>
<feature type="transmembrane region" description="Helical" evidence="10">
    <location>
        <begin position="69"/>
        <end position="89"/>
    </location>
</feature>
<protein>
    <recommendedName>
        <fullName evidence="3 9">Flagellar biosynthetic protein FliR</fullName>
    </recommendedName>
</protein>
<feature type="transmembrane region" description="Helical" evidence="10">
    <location>
        <begin position="221"/>
        <end position="242"/>
    </location>
</feature>
<dbReference type="InterPro" id="IPR006303">
    <property type="entry name" value="FliR"/>
</dbReference>
<evidence type="ECO:0000256" key="10">
    <source>
        <dbReference type="RuleBase" id="RU362071"/>
    </source>
</evidence>
<evidence type="ECO:0000256" key="9">
    <source>
        <dbReference type="NCBIfam" id="TIGR01400"/>
    </source>
</evidence>
<dbReference type="Pfam" id="PF01311">
    <property type="entry name" value="Bac_export_1"/>
    <property type="match status" value="1"/>
</dbReference>
<dbReference type="PANTHER" id="PTHR30065:SF8">
    <property type="entry name" value="FLAGELLAR BIOSYNTHETIC PROTEIN FLIR"/>
    <property type="match status" value="1"/>
</dbReference>
<dbReference type="PANTHER" id="PTHR30065">
    <property type="entry name" value="FLAGELLAR BIOSYNTHETIC PROTEIN FLIR"/>
    <property type="match status" value="1"/>
</dbReference>
<evidence type="ECO:0000256" key="3">
    <source>
        <dbReference type="ARBA" id="ARBA00021717"/>
    </source>
</evidence>
<keyword evidence="7 10" id="KW-0472">Membrane</keyword>
<evidence type="ECO:0000256" key="7">
    <source>
        <dbReference type="ARBA" id="ARBA00023136"/>
    </source>
</evidence>
<feature type="transmembrane region" description="Helical" evidence="10">
    <location>
        <begin position="127"/>
        <end position="148"/>
    </location>
</feature>
<evidence type="ECO:0000256" key="4">
    <source>
        <dbReference type="ARBA" id="ARBA00022475"/>
    </source>
</evidence>
<dbReference type="InterPro" id="IPR002010">
    <property type="entry name" value="T3SS_IM_R"/>
</dbReference>
<comment type="function">
    <text evidence="1 10">Role in flagellar biosynthesis.</text>
</comment>
<name>A0A6J4SP82_9SPHN</name>
<evidence type="ECO:0000256" key="8">
    <source>
        <dbReference type="ARBA" id="ARBA00023143"/>
    </source>
</evidence>
<evidence type="ECO:0000313" key="11">
    <source>
        <dbReference type="EMBL" id="CAA9498800.1"/>
    </source>
</evidence>
<dbReference type="RefSeq" id="WP_294167522.1">
    <property type="nucleotide sequence ID" value="NZ_CADCWA010000014.1"/>
</dbReference>
<dbReference type="GO" id="GO:0005886">
    <property type="term" value="C:plasma membrane"/>
    <property type="evidence" value="ECO:0007669"/>
    <property type="project" value="UniProtKB-SubCell"/>
</dbReference>
<feature type="transmembrane region" description="Helical" evidence="10">
    <location>
        <begin position="7"/>
        <end position="28"/>
    </location>
</feature>
<evidence type="ECO:0000256" key="2">
    <source>
        <dbReference type="ARBA" id="ARBA00009772"/>
    </source>
</evidence>
<dbReference type="NCBIfam" id="TIGR01400">
    <property type="entry name" value="fliR"/>
    <property type="match status" value="1"/>
</dbReference>
<sequence length="256" mass="26726">MAFAAELPLLATAFLILFARIGAVLMLLPVFSEEAVPGQVRLLLAVGMTAALFGLLRRAVTPLAAQADVALLGTVLAELLTGLAFGMLVRIFFQAAAMAGSLVSLQIGLTTALVWDPSVNGQAPVLAKWFAVAAALLCFAFNVHHLWISAIVGSYQLFPAGSVPNAADWASLASATAGKATLLAVSLAAPFMIYGMVFSVAVGFASRLAPQIQIFFIVQPLNLLLGLSLLAVTAGAMLSLFADRFAEWLSGGWVHV</sequence>
<keyword evidence="6 10" id="KW-1133">Transmembrane helix</keyword>
<accession>A0A6J4SP82</accession>
<dbReference type="GO" id="GO:0044780">
    <property type="term" value="P:bacterial-type flagellum assembly"/>
    <property type="evidence" value="ECO:0007669"/>
    <property type="project" value="UniProtKB-UniRule"/>
</dbReference>
<organism evidence="11">
    <name type="scientific">uncultured Sphingomonas sp</name>
    <dbReference type="NCBI Taxonomy" id="158754"/>
    <lineage>
        <taxon>Bacteria</taxon>
        <taxon>Pseudomonadati</taxon>
        <taxon>Pseudomonadota</taxon>
        <taxon>Alphaproteobacteria</taxon>
        <taxon>Sphingomonadales</taxon>
        <taxon>Sphingomonadaceae</taxon>
        <taxon>Sphingomonas</taxon>
        <taxon>environmental samples</taxon>
    </lineage>
</organism>
<keyword evidence="8 10" id="KW-0975">Bacterial flagellum</keyword>
<gene>
    <name evidence="11" type="ORF">AVDCRST_MAG31-234</name>
</gene>
<dbReference type="GO" id="GO:0006605">
    <property type="term" value="P:protein targeting"/>
    <property type="evidence" value="ECO:0007669"/>
    <property type="project" value="UniProtKB-UniRule"/>
</dbReference>
<dbReference type="PRINTS" id="PR00953">
    <property type="entry name" value="TYPE3IMRPROT"/>
</dbReference>
<proteinExistence type="inferred from homology"/>
<keyword evidence="11" id="KW-0966">Cell projection</keyword>
<feature type="transmembrane region" description="Helical" evidence="10">
    <location>
        <begin position="40"/>
        <end position="57"/>
    </location>
</feature>
<reference evidence="11" key="1">
    <citation type="submission" date="2020-02" db="EMBL/GenBank/DDBJ databases">
        <authorList>
            <person name="Meier V. D."/>
        </authorList>
    </citation>
    <scope>NUCLEOTIDE SEQUENCE</scope>
    <source>
        <strain evidence="11">AVDCRST_MAG31</strain>
    </source>
</reference>
<dbReference type="EMBL" id="CADCWA010000014">
    <property type="protein sequence ID" value="CAA9498800.1"/>
    <property type="molecule type" value="Genomic_DNA"/>
</dbReference>
<keyword evidence="11" id="KW-0282">Flagellum</keyword>
<feature type="transmembrane region" description="Helical" evidence="10">
    <location>
        <begin position="95"/>
        <end position="115"/>
    </location>
</feature>
<keyword evidence="4 10" id="KW-1003">Cell membrane</keyword>